<dbReference type="PROSITE" id="PS50850">
    <property type="entry name" value="MFS"/>
    <property type="match status" value="1"/>
</dbReference>
<reference evidence="9 10" key="1">
    <citation type="submission" date="2020-02" db="EMBL/GenBank/DDBJ databases">
        <title>Genome sequencing, annotation and comparative genomic analysis of Bacillus tequilensis EA-CB0015, an effective biological control agent against Pseudocercospora fijiensis in banana plants.</title>
        <authorList>
            <person name="Cuellar-Gaviria T.Z."/>
            <person name="Ju K.-S."/>
            <person name="Villegas-Escobar V."/>
        </authorList>
    </citation>
    <scope>NUCLEOTIDE SEQUENCE [LARGE SCALE GENOMIC DNA]</scope>
    <source>
        <strain evidence="9 10">EA-CB0015</strain>
    </source>
</reference>
<feature type="transmembrane region" description="Helical" evidence="7">
    <location>
        <begin position="285"/>
        <end position="302"/>
    </location>
</feature>
<comment type="subcellular location">
    <subcellularLocation>
        <location evidence="1">Cell membrane</location>
        <topology evidence="1">Multi-pass membrane protein</topology>
    </subcellularLocation>
</comment>
<dbReference type="AlphaFoldDB" id="A0A6H0WII5"/>
<dbReference type="Gene3D" id="1.20.1250.20">
    <property type="entry name" value="MFS general substrate transporter like domains"/>
    <property type="match status" value="1"/>
</dbReference>
<evidence type="ECO:0000259" key="8">
    <source>
        <dbReference type="PROSITE" id="PS50850"/>
    </source>
</evidence>
<dbReference type="InterPro" id="IPR011701">
    <property type="entry name" value="MFS"/>
</dbReference>
<dbReference type="InterPro" id="IPR020846">
    <property type="entry name" value="MFS_dom"/>
</dbReference>
<dbReference type="PANTHER" id="PTHR23513:SF6">
    <property type="entry name" value="MAJOR FACILITATOR SUPERFAMILY ASSOCIATED DOMAIN-CONTAINING PROTEIN"/>
    <property type="match status" value="1"/>
</dbReference>
<keyword evidence="4 7" id="KW-0812">Transmembrane</keyword>
<dbReference type="GO" id="GO:0005886">
    <property type="term" value="C:plasma membrane"/>
    <property type="evidence" value="ECO:0007669"/>
    <property type="project" value="UniProtKB-SubCell"/>
</dbReference>
<sequence length="407" mass="45280">MDKVSNSIWKNSRFTTYATGTLFNSLGNAWFDLALPLLIYSLTKSLSLMGVLTVIVQLPKILLGPFIGAMVDRLNPKKVIFSSYILQALLAILIVCFYYVGILNAWVLLILGFLIKSVDLFARSSNFVLIPVLYPNQKIEANAGFTTVWTSSMLTGPVLGGLLLTFLAPIDLVLLDAVTFGIMMFFLYLVRIPDKKIKMPNKTFFQDVAQGLKISFKTRTLRFFSLSVFLITFSVAPVTTIVIYYLKDSLHFTDSQIGFITATAGFGMFSATLLFRILKKLNLGFIINLAYSIISLGLFILLMPGWVLIPIGLFCMSCGSTMYAICRATFVQKHCPTEYLARVNSTFQMIEQTANPLSMSLMVTVVGIYNIRVAIFILLLMGIISLIISLTSKLKSVESNDQVYTEG</sequence>
<proteinExistence type="predicted"/>
<dbReference type="Proteomes" id="UP000501914">
    <property type="component" value="Chromosome"/>
</dbReference>
<keyword evidence="6 7" id="KW-0472">Membrane</keyword>
<feature type="transmembrane region" description="Helical" evidence="7">
    <location>
        <begin position="257"/>
        <end position="278"/>
    </location>
</feature>
<accession>A0A6H0WII5</accession>
<feature type="transmembrane region" description="Helical" evidence="7">
    <location>
        <begin position="369"/>
        <end position="390"/>
    </location>
</feature>
<organism evidence="9 10">
    <name type="scientific">Bacillus tequilensis</name>
    <dbReference type="NCBI Taxonomy" id="227866"/>
    <lineage>
        <taxon>Bacteria</taxon>
        <taxon>Bacillati</taxon>
        <taxon>Bacillota</taxon>
        <taxon>Bacilli</taxon>
        <taxon>Bacillales</taxon>
        <taxon>Bacillaceae</taxon>
        <taxon>Bacillus</taxon>
    </lineage>
</organism>
<dbReference type="InterPro" id="IPR022324">
    <property type="entry name" value="Bacilysin_exporter_BacE_put"/>
</dbReference>
<dbReference type="SUPFAM" id="SSF103473">
    <property type="entry name" value="MFS general substrate transporter"/>
    <property type="match status" value="1"/>
</dbReference>
<dbReference type="PANTHER" id="PTHR23513">
    <property type="entry name" value="INTEGRAL MEMBRANE EFFLUX PROTEIN-RELATED"/>
    <property type="match status" value="1"/>
</dbReference>
<dbReference type="EMBL" id="CP048852">
    <property type="protein sequence ID" value="QIW79954.1"/>
    <property type="molecule type" value="Genomic_DNA"/>
</dbReference>
<dbReference type="KEGG" id="bteq:G4P54_09125"/>
<dbReference type="CDD" id="cd06173">
    <property type="entry name" value="MFS_MefA_like"/>
    <property type="match status" value="1"/>
</dbReference>
<feature type="transmembrane region" description="Helical" evidence="7">
    <location>
        <begin position="172"/>
        <end position="190"/>
    </location>
</feature>
<evidence type="ECO:0000313" key="9">
    <source>
        <dbReference type="EMBL" id="QIW79954.1"/>
    </source>
</evidence>
<evidence type="ECO:0000256" key="4">
    <source>
        <dbReference type="ARBA" id="ARBA00022692"/>
    </source>
</evidence>
<keyword evidence="3" id="KW-1003">Cell membrane</keyword>
<evidence type="ECO:0000256" key="7">
    <source>
        <dbReference type="SAM" id="Phobius"/>
    </source>
</evidence>
<evidence type="ECO:0000256" key="1">
    <source>
        <dbReference type="ARBA" id="ARBA00004651"/>
    </source>
</evidence>
<feature type="domain" description="Major facilitator superfamily (MFS) profile" evidence="8">
    <location>
        <begin position="13"/>
        <end position="397"/>
    </location>
</feature>
<dbReference type="InterPro" id="IPR036259">
    <property type="entry name" value="MFS_trans_sf"/>
</dbReference>
<evidence type="ECO:0000313" key="10">
    <source>
        <dbReference type="Proteomes" id="UP000501914"/>
    </source>
</evidence>
<protein>
    <submittedName>
        <fullName evidence="9">MFS transporter</fullName>
    </submittedName>
</protein>
<dbReference type="Pfam" id="PF07690">
    <property type="entry name" value="MFS_1"/>
    <property type="match status" value="1"/>
</dbReference>
<evidence type="ECO:0000256" key="3">
    <source>
        <dbReference type="ARBA" id="ARBA00022475"/>
    </source>
</evidence>
<dbReference type="PRINTS" id="PR01988">
    <property type="entry name" value="EXPORTERBACE"/>
</dbReference>
<feature type="transmembrane region" description="Helical" evidence="7">
    <location>
        <begin position="46"/>
        <end position="67"/>
    </location>
</feature>
<keyword evidence="5 7" id="KW-1133">Transmembrane helix</keyword>
<feature type="transmembrane region" description="Helical" evidence="7">
    <location>
        <begin position="223"/>
        <end position="245"/>
    </location>
</feature>
<feature type="transmembrane region" description="Helical" evidence="7">
    <location>
        <begin position="21"/>
        <end position="40"/>
    </location>
</feature>
<gene>
    <name evidence="9" type="ORF">G4P54_09125</name>
</gene>
<evidence type="ECO:0000256" key="5">
    <source>
        <dbReference type="ARBA" id="ARBA00022989"/>
    </source>
</evidence>
<name>A0A6H0WII5_9BACI</name>
<dbReference type="RefSeq" id="WP_167872423.1">
    <property type="nucleotide sequence ID" value="NZ_CP048852.1"/>
</dbReference>
<keyword evidence="2" id="KW-0813">Transport</keyword>
<feature type="transmembrane region" description="Helical" evidence="7">
    <location>
        <begin position="79"/>
        <end position="100"/>
    </location>
</feature>
<evidence type="ECO:0000256" key="2">
    <source>
        <dbReference type="ARBA" id="ARBA00022448"/>
    </source>
</evidence>
<dbReference type="GO" id="GO:0022857">
    <property type="term" value="F:transmembrane transporter activity"/>
    <property type="evidence" value="ECO:0007669"/>
    <property type="project" value="InterPro"/>
</dbReference>
<keyword evidence="10" id="KW-1185">Reference proteome</keyword>
<evidence type="ECO:0000256" key="6">
    <source>
        <dbReference type="ARBA" id="ARBA00023136"/>
    </source>
</evidence>